<evidence type="ECO:0000256" key="12">
    <source>
        <dbReference type="ARBA" id="ARBA00023049"/>
    </source>
</evidence>
<evidence type="ECO:0000256" key="1">
    <source>
        <dbReference type="ARBA" id="ARBA00004370"/>
    </source>
</evidence>
<dbReference type="Gene3D" id="1.10.8.60">
    <property type="match status" value="1"/>
</dbReference>
<dbReference type="InterPro" id="IPR027417">
    <property type="entry name" value="P-loop_NTPase"/>
</dbReference>
<dbReference type="GO" id="GO:0004176">
    <property type="term" value="F:ATP-dependent peptidase activity"/>
    <property type="evidence" value="ECO:0007669"/>
    <property type="project" value="InterPro"/>
</dbReference>
<accession>A0AAQ2C656</accession>
<evidence type="ECO:0000256" key="11">
    <source>
        <dbReference type="ARBA" id="ARBA00022989"/>
    </source>
</evidence>
<dbReference type="InterPro" id="IPR041569">
    <property type="entry name" value="AAA_lid_3"/>
</dbReference>
<protein>
    <recommendedName>
        <fullName evidence="15">ATP-dependent zinc metalloprotease FtsH</fullName>
        <ecNumber evidence="15">3.4.24.-</ecNumber>
    </recommendedName>
</protein>
<dbReference type="GO" id="GO:0005886">
    <property type="term" value="C:plasma membrane"/>
    <property type="evidence" value="ECO:0007669"/>
    <property type="project" value="UniProtKB-SubCell"/>
</dbReference>
<dbReference type="InterPro" id="IPR037219">
    <property type="entry name" value="Peptidase_M41-like"/>
</dbReference>
<dbReference type="Pfam" id="PF01434">
    <property type="entry name" value="Peptidase_M41"/>
    <property type="match status" value="1"/>
</dbReference>
<feature type="region of interest" description="Disordered" evidence="17">
    <location>
        <begin position="615"/>
        <end position="665"/>
    </location>
</feature>
<dbReference type="Pfam" id="PF06480">
    <property type="entry name" value="FtsH_ext"/>
    <property type="match status" value="1"/>
</dbReference>
<feature type="transmembrane region" description="Helical" evidence="15">
    <location>
        <begin position="12"/>
        <end position="33"/>
    </location>
</feature>
<keyword evidence="3 15" id="KW-1003">Cell membrane</keyword>
<dbReference type="Pfam" id="PF17862">
    <property type="entry name" value="AAA_lid_3"/>
    <property type="match status" value="1"/>
</dbReference>
<dbReference type="GO" id="GO:0030163">
    <property type="term" value="P:protein catabolic process"/>
    <property type="evidence" value="ECO:0007669"/>
    <property type="project" value="UniProtKB-UniRule"/>
</dbReference>
<evidence type="ECO:0000256" key="5">
    <source>
        <dbReference type="ARBA" id="ARBA00022692"/>
    </source>
</evidence>
<gene>
    <name evidence="15" type="primary">ftsH</name>
    <name evidence="19" type="ORF">E3O49_08350</name>
</gene>
<feature type="binding site" evidence="15">
    <location>
        <begin position="204"/>
        <end position="211"/>
    </location>
    <ligand>
        <name>ATP</name>
        <dbReference type="ChEBI" id="CHEBI:30616"/>
    </ligand>
</feature>
<comment type="similarity">
    <text evidence="16">Belongs to the AAA ATPase family.</text>
</comment>
<dbReference type="GO" id="GO:0006508">
    <property type="term" value="P:proteolysis"/>
    <property type="evidence" value="ECO:0007669"/>
    <property type="project" value="UniProtKB-KW"/>
</dbReference>
<comment type="function">
    <text evidence="15">Acts as a processive, ATP-dependent zinc metallopeptidase for both cytoplasmic and membrane proteins. Plays a role in the quality control of integral membrane proteins.</text>
</comment>
<evidence type="ECO:0000256" key="13">
    <source>
        <dbReference type="ARBA" id="ARBA00023136"/>
    </source>
</evidence>
<feature type="binding site" evidence="15">
    <location>
        <position position="502"/>
    </location>
    <ligand>
        <name>Zn(2+)</name>
        <dbReference type="ChEBI" id="CHEBI:29105"/>
        <note>catalytic</note>
    </ligand>
</feature>
<name>A0AAQ2C656_9MICO</name>
<evidence type="ECO:0000256" key="10">
    <source>
        <dbReference type="ARBA" id="ARBA00022840"/>
    </source>
</evidence>
<dbReference type="FunFam" id="1.20.58.760:FF:000001">
    <property type="entry name" value="ATP-dependent zinc metalloprotease FtsH"/>
    <property type="match status" value="1"/>
</dbReference>
<comment type="subunit">
    <text evidence="15">Homohexamer.</text>
</comment>
<dbReference type="GO" id="GO:0005524">
    <property type="term" value="F:ATP binding"/>
    <property type="evidence" value="ECO:0007669"/>
    <property type="project" value="UniProtKB-UniRule"/>
</dbReference>
<keyword evidence="9 15" id="KW-0862">Zinc</keyword>
<evidence type="ECO:0000256" key="7">
    <source>
        <dbReference type="ARBA" id="ARBA00022741"/>
    </source>
</evidence>
<dbReference type="GO" id="GO:0016887">
    <property type="term" value="F:ATP hydrolysis activity"/>
    <property type="evidence" value="ECO:0007669"/>
    <property type="project" value="UniProtKB-UniRule"/>
</dbReference>
<keyword evidence="11 15" id="KW-1133">Transmembrane helix</keyword>
<dbReference type="PANTHER" id="PTHR23076:SF97">
    <property type="entry name" value="ATP-DEPENDENT ZINC METALLOPROTEASE YME1L1"/>
    <property type="match status" value="1"/>
</dbReference>
<dbReference type="Gene3D" id="3.40.50.300">
    <property type="entry name" value="P-loop containing nucleotide triphosphate hydrolases"/>
    <property type="match status" value="1"/>
</dbReference>
<comment type="caution">
    <text evidence="19">The sequence shown here is derived from an EMBL/GenBank/DDBJ whole genome shotgun (WGS) entry which is preliminary data.</text>
</comment>
<dbReference type="Gene3D" id="1.20.58.760">
    <property type="entry name" value="Peptidase M41"/>
    <property type="match status" value="1"/>
</dbReference>
<dbReference type="SMART" id="SM00382">
    <property type="entry name" value="AAA"/>
    <property type="match status" value="1"/>
</dbReference>
<dbReference type="PANTHER" id="PTHR23076">
    <property type="entry name" value="METALLOPROTEASE M41 FTSH"/>
    <property type="match status" value="1"/>
</dbReference>
<evidence type="ECO:0000256" key="8">
    <source>
        <dbReference type="ARBA" id="ARBA00022801"/>
    </source>
</evidence>
<keyword evidence="4 15" id="KW-0645">Protease</keyword>
<dbReference type="FunFam" id="1.10.8.60:FF:000001">
    <property type="entry name" value="ATP-dependent zinc metalloprotease FtsH"/>
    <property type="match status" value="1"/>
</dbReference>
<keyword evidence="5 15" id="KW-0812">Transmembrane</keyword>
<dbReference type="InterPro" id="IPR003959">
    <property type="entry name" value="ATPase_AAA_core"/>
</dbReference>
<dbReference type="GO" id="GO:0008270">
    <property type="term" value="F:zinc ion binding"/>
    <property type="evidence" value="ECO:0007669"/>
    <property type="project" value="UniProtKB-UniRule"/>
</dbReference>
<dbReference type="InterPro" id="IPR003593">
    <property type="entry name" value="AAA+_ATPase"/>
</dbReference>
<evidence type="ECO:0000256" key="17">
    <source>
        <dbReference type="SAM" id="MobiDB-lite"/>
    </source>
</evidence>
<keyword evidence="13 15" id="KW-0472">Membrane</keyword>
<feature type="domain" description="AAA+ ATPase" evidence="18">
    <location>
        <begin position="196"/>
        <end position="335"/>
    </location>
</feature>
<dbReference type="Pfam" id="PF00004">
    <property type="entry name" value="AAA"/>
    <property type="match status" value="1"/>
</dbReference>
<evidence type="ECO:0000256" key="4">
    <source>
        <dbReference type="ARBA" id="ARBA00022670"/>
    </source>
</evidence>
<dbReference type="CDD" id="cd19501">
    <property type="entry name" value="RecA-like_FtsH"/>
    <property type="match status" value="1"/>
</dbReference>
<feature type="binding site" evidence="15">
    <location>
        <position position="426"/>
    </location>
    <ligand>
        <name>Zn(2+)</name>
        <dbReference type="ChEBI" id="CHEBI:29105"/>
        <note>catalytic</note>
    </ligand>
</feature>
<evidence type="ECO:0000256" key="14">
    <source>
        <dbReference type="ARBA" id="ARBA00061570"/>
    </source>
</evidence>
<reference evidence="19 20" key="1">
    <citation type="submission" date="2019-03" db="EMBL/GenBank/DDBJ databases">
        <title>Genomics of glacier-inhabiting Cryobacterium strains.</title>
        <authorList>
            <person name="Liu Q."/>
            <person name="Xin Y.-H."/>
        </authorList>
    </citation>
    <scope>NUCLEOTIDE SEQUENCE [LARGE SCALE GENOMIC DNA]</scope>
    <source>
        <strain evidence="20">TMT1-22</strain>
    </source>
</reference>
<evidence type="ECO:0000259" key="18">
    <source>
        <dbReference type="SMART" id="SM00382"/>
    </source>
</evidence>
<keyword evidence="6 15" id="KW-0479">Metal-binding</keyword>
<organism evidence="19 20">
    <name type="scientific">Cryobacterium shii</name>
    <dbReference type="NCBI Taxonomy" id="1259235"/>
    <lineage>
        <taxon>Bacteria</taxon>
        <taxon>Bacillati</taxon>
        <taxon>Actinomycetota</taxon>
        <taxon>Actinomycetes</taxon>
        <taxon>Micrococcales</taxon>
        <taxon>Microbacteriaceae</taxon>
        <taxon>Cryobacterium</taxon>
    </lineage>
</organism>
<keyword evidence="7 15" id="KW-0547">Nucleotide-binding</keyword>
<comment type="similarity">
    <text evidence="14 15">In the central section; belongs to the AAA ATPase family.</text>
</comment>
<dbReference type="InterPro" id="IPR003960">
    <property type="entry name" value="ATPase_AAA_CS"/>
</dbReference>
<dbReference type="EC" id="3.4.24.-" evidence="15"/>
<keyword evidence="20" id="KW-1185">Reference proteome</keyword>
<dbReference type="InterPro" id="IPR011546">
    <property type="entry name" value="Pept_M41_FtsH_extracell"/>
</dbReference>
<evidence type="ECO:0000256" key="3">
    <source>
        <dbReference type="ARBA" id="ARBA00022475"/>
    </source>
</evidence>
<dbReference type="HAMAP" id="MF_01458">
    <property type="entry name" value="FtsH"/>
    <property type="match status" value="1"/>
</dbReference>
<comment type="cofactor">
    <cofactor evidence="15">
        <name>Zn(2+)</name>
        <dbReference type="ChEBI" id="CHEBI:29105"/>
    </cofactor>
    <text evidence="15">Binds 1 zinc ion per subunit.</text>
</comment>
<feature type="transmembrane region" description="Helical" evidence="15">
    <location>
        <begin position="111"/>
        <end position="133"/>
    </location>
</feature>
<keyword evidence="12 15" id="KW-0482">Metalloprotease</keyword>
<evidence type="ECO:0000256" key="15">
    <source>
        <dbReference type="HAMAP-Rule" id="MF_01458"/>
    </source>
</evidence>
<dbReference type="NCBIfam" id="TIGR01241">
    <property type="entry name" value="FtsH_fam"/>
    <property type="match status" value="1"/>
</dbReference>
<sequence length="665" mass="72142">MNVKKLLRGPLLYILLAFVAVWVGSSLITMSGFKEISTQQGLEFLKDGKVSEAKIVDGEQRVDLTLTKADPKLGSEVQFYYVAPRGEEIITAVTNADPKNGFTDEVPKSSWFLSLLGILLPLLLIGVFFWLMLSGMQGGGNKVMQFGKSKAKLVSKESPQVTFADVAGADEAIEELEEIKDFLKEPAKFQAVGARIPKGVLLYGPPGTGKTLLARAVAGEANVPFYAISGSDFVEMFVGVGASRVRDLFQQAKENAPAIIFIDEIDAVGRHRGAGMGGGHDEREQTLNQLLVEMDGFDVKANVILIAATNRPDILDPALLRPGRFDRQIGVDAPDMLGRKRILEVHSKGKPMAPGVDLEVLARKTPGFTGADLANVLNEAALLTARSNAQLIDNRALDEAVDRVMAGPQRRSRVMRDKEKLITAYHEGGHALVATAMRNTDPVTKITILPRGRALGYTMVMPVEDRYSVTRNELLDQLAYAMGGRVAEEIIFHDPTTGASNDIEKATSTARKMVTEFGMSSAVGPLKLGQGSGEVFLGRDMGHQRDYSERVAESVDAEVRQLLEDAHDEAYEVLNTNREILDRLAAALLEHETLDQHALADIFEGVVKLPTRPQWLSSDKRPVSDQPPIPMPAPKISAPTGVLDGDAVASKPARTPARSPRPATA</sequence>
<evidence type="ECO:0000256" key="2">
    <source>
        <dbReference type="ARBA" id="ARBA00010044"/>
    </source>
</evidence>
<dbReference type="RefSeq" id="WP_134366847.1">
    <property type="nucleotide sequence ID" value="NZ_SOFY01000044.1"/>
</dbReference>
<keyword evidence="8 15" id="KW-0378">Hydrolase</keyword>
<feature type="active site" evidence="15">
    <location>
        <position position="427"/>
    </location>
</feature>
<dbReference type="FunFam" id="3.40.50.300:FF:000001">
    <property type="entry name" value="ATP-dependent zinc metalloprotease FtsH"/>
    <property type="match status" value="1"/>
</dbReference>
<evidence type="ECO:0000256" key="6">
    <source>
        <dbReference type="ARBA" id="ARBA00022723"/>
    </source>
</evidence>
<evidence type="ECO:0000313" key="20">
    <source>
        <dbReference type="Proteomes" id="UP000297403"/>
    </source>
</evidence>
<proteinExistence type="inferred from homology"/>
<keyword evidence="10 15" id="KW-0067">ATP-binding</keyword>
<feature type="compositionally biased region" description="Low complexity" evidence="17">
    <location>
        <begin position="649"/>
        <end position="665"/>
    </location>
</feature>
<dbReference type="Proteomes" id="UP000297403">
    <property type="component" value="Unassembled WGS sequence"/>
</dbReference>
<dbReference type="InterPro" id="IPR005936">
    <property type="entry name" value="FtsH"/>
</dbReference>
<dbReference type="SUPFAM" id="SSF140990">
    <property type="entry name" value="FtsH protease domain-like"/>
    <property type="match status" value="1"/>
</dbReference>
<dbReference type="InterPro" id="IPR000642">
    <property type="entry name" value="Peptidase_M41"/>
</dbReference>
<feature type="binding site" evidence="15">
    <location>
        <position position="430"/>
    </location>
    <ligand>
        <name>Zn(2+)</name>
        <dbReference type="ChEBI" id="CHEBI:29105"/>
        <note>catalytic</note>
    </ligand>
</feature>
<dbReference type="GO" id="GO:0004222">
    <property type="term" value="F:metalloendopeptidase activity"/>
    <property type="evidence" value="ECO:0007669"/>
    <property type="project" value="InterPro"/>
</dbReference>
<evidence type="ECO:0000313" key="19">
    <source>
        <dbReference type="EMBL" id="TFC47261.1"/>
    </source>
</evidence>
<dbReference type="PROSITE" id="PS00674">
    <property type="entry name" value="AAA"/>
    <property type="match status" value="1"/>
</dbReference>
<dbReference type="AlphaFoldDB" id="A0AAQ2C656"/>
<comment type="subcellular location">
    <subcellularLocation>
        <location evidence="15">Cell membrane</location>
        <topology evidence="15">Multi-pass membrane protein</topology>
        <orientation evidence="15">Cytoplasmic side</orientation>
    </subcellularLocation>
    <subcellularLocation>
        <location evidence="1">Membrane</location>
    </subcellularLocation>
</comment>
<evidence type="ECO:0000256" key="16">
    <source>
        <dbReference type="RuleBase" id="RU003651"/>
    </source>
</evidence>
<evidence type="ECO:0000256" key="9">
    <source>
        <dbReference type="ARBA" id="ARBA00022833"/>
    </source>
</evidence>
<dbReference type="SUPFAM" id="SSF52540">
    <property type="entry name" value="P-loop containing nucleoside triphosphate hydrolases"/>
    <property type="match status" value="1"/>
</dbReference>
<dbReference type="EMBL" id="SOFY01000044">
    <property type="protein sequence ID" value="TFC47261.1"/>
    <property type="molecule type" value="Genomic_DNA"/>
</dbReference>
<comment type="similarity">
    <text evidence="2 15">In the C-terminal section; belongs to the peptidase M41 family.</text>
</comment>